<feature type="transmembrane region" description="Helical" evidence="7">
    <location>
        <begin position="230"/>
        <end position="251"/>
    </location>
</feature>
<protein>
    <submittedName>
        <fullName evidence="8">ABC transporter permease</fullName>
    </submittedName>
</protein>
<dbReference type="Proteomes" id="UP001501752">
    <property type="component" value="Unassembled WGS sequence"/>
</dbReference>
<keyword evidence="3 7" id="KW-0812">Transmembrane</keyword>
<feature type="region of interest" description="Disordered" evidence="6">
    <location>
        <begin position="1"/>
        <end position="24"/>
    </location>
</feature>
<evidence type="ECO:0000256" key="3">
    <source>
        <dbReference type="ARBA" id="ARBA00022692"/>
    </source>
</evidence>
<feature type="transmembrane region" description="Helical" evidence="7">
    <location>
        <begin position="60"/>
        <end position="81"/>
    </location>
</feature>
<keyword evidence="2" id="KW-1003">Cell membrane</keyword>
<evidence type="ECO:0000256" key="1">
    <source>
        <dbReference type="ARBA" id="ARBA00004651"/>
    </source>
</evidence>
<evidence type="ECO:0000256" key="4">
    <source>
        <dbReference type="ARBA" id="ARBA00022989"/>
    </source>
</evidence>
<reference evidence="9" key="1">
    <citation type="journal article" date="2019" name="Int. J. Syst. Evol. Microbiol.">
        <title>The Global Catalogue of Microorganisms (GCM) 10K type strain sequencing project: providing services to taxonomists for standard genome sequencing and annotation.</title>
        <authorList>
            <consortium name="The Broad Institute Genomics Platform"/>
            <consortium name="The Broad Institute Genome Sequencing Center for Infectious Disease"/>
            <person name="Wu L."/>
            <person name="Ma J."/>
        </authorList>
    </citation>
    <scope>NUCLEOTIDE SEQUENCE [LARGE SCALE GENOMIC DNA]</scope>
    <source>
        <strain evidence="9">JCM 13006</strain>
    </source>
</reference>
<keyword evidence="5 7" id="KW-0472">Membrane</keyword>
<evidence type="ECO:0000256" key="5">
    <source>
        <dbReference type="ARBA" id="ARBA00023136"/>
    </source>
</evidence>
<dbReference type="CDD" id="cd06579">
    <property type="entry name" value="TM_PBP1_transp_AraH_like"/>
    <property type="match status" value="1"/>
</dbReference>
<evidence type="ECO:0000256" key="7">
    <source>
        <dbReference type="SAM" id="Phobius"/>
    </source>
</evidence>
<feature type="transmembrane region" description="Helical" evidence="7">
    <location>
        <begin position="180"/>
        <end position="199"/>
    </location>
</feature>
<feature type="transmembrane region" description="Helical" evidence="7">
    <location>
        <begin position="35"/>
        <end position="54"/>
    </location>
</feature>
<evidence type="ECO:0000313" key="8">
    <source>
        <dbReference type="EMBL" id="GAA4835824.1"/>
    </source>
</evidence>
<evidence type="ECO:0000256" key="6">
    <source>
        <dbReference type="SAM" id="MobiDB-lite"/>
    </source>
</evidence>
<proteinExistence type="predicted"/>
<dbReference type="Pfam" id="PF02653">
    <property type="entry name" value="BPD_transp_2"/>
    <property type="match status" value="1"/>
</dbReference>
<dbReference type="RefSeq" id="WP_345695374.1">
    <property type="nucleotide sequence ID" value="NZ_BAABIS010000001.1"/>
</dbReference>
<name>A0ABP9DB94_9ACTN</name>
<evidence type="ECO:0000256" key="2">
    <source>
        <dbReference type="ARBA" id="ARBA00022475"/>
    </source>
</evidence>
<dbReference type="InterPro" id="IPR036378">
    <property type="entry name" value="FAS1_dom_sf"/>
</dbReference>
<feature type="transmembrane region" description="Helical" evidence="7">
    <location>
        <begin position="263"/>
        <end position="296"/>
    </location>
</feature>
<accession>A0ABP9DB94</accession>
<comment type="caution">
    <text evidence="8">The sequence shown here is derived from an EMBL/GenBank/DDBJ whole genome shotgun (WGS) entry which is preliminary data.</text>
</comment>
<keyword evidence="4 7" id="KW-1133">Transmembrane helix</keyword>
<dbReference type="InterPro" id="IPR001851">
    <property type="entry name" value="ABC_transp_permease"/>
</dbReference>
<keyword evidence="9" id="KW-1185">Reference proteome</keyword>
<feature type="transmembrane region" description="Helical" evidence="7">
    <location>
        <begin position="111"/>
        <end position="133"/>
    </location>
</feature>
<organism evidence="8 9">
    <name type="scientific">Kitasatospora terrestris</name>
    <dbReference type="NCBI Taxonomy" id="258051"/>
    <lineage>
        <taxon>Bacteria</taxon>
        <taxon>Bacillati</taxon>
        <taxon>Actinomycetota</taxon>
        <taxon>Actinomycetes</taxon>
        <taxon>Kitasatosporales</taxon>
        <taxon>Streptomycetaceae</taxon>
        <taxon>Kitasatospora</taxon>
    </lineage>
</organism>
<feature type="transmembrane region" description="Helical" evidence="7">
    <location>
        <begin position="140"/>
        <end position="158"/>
    </location>
</feature>
<dbReference type="PANTHER" id="PTHR32196:SF72">
    <property type="entry name" value="RIBOSE IMPORT PERMEASE PROTEIN RBSC"/>
    <property type="match status" value="1"/>
</dbReference>
<sequence length="337" mass="33703">MSTSSPAAARASRRGARPSGETASERLAGRIQRHGALSVLALVVLPAAVFSPGFAGADNLGAVLGNNAFVWLLALGLTFVILTGGIDLSVGSMYALGGVLAAWAAQHHGTWAALLVPLVVGAAWGCVHGLLVARAGMAPFIVTLAGLLGARGLLQVITDEGTTTYLVPRDSAFRSLGEGTWTPVLIAAVLFGLGALLLARTRFGATTTAVGGNEHAARLMGLPVARTKTLVYVLSATLASAAGALGSARLGSGVTTVGVGYELTAIASVVIGGTLLTGGSGSVGGTVAGVLLLSVIHNLIDRSASQFGSAVTDTVNGGFLAAVVLAQALLHRGRQDE</sequence>
<gene>
    <name evidence="8" type="ORF">GCM10023235_08250</name>
</gene>
<feature type="compositionally biased region" description="Low complexity" evidence="6">
    <location>
        <begin position="1"/>
        <end position="10"/>
    </location>
</feature>
<dbReference type="EMBL" id="BAABIS010000001">
    <property type="protein sequence ID" value="GAA4835824.1"/>
    <property type="molecule type" value="Genomic_DNA"/>
</dbReference>
<dbReference type="PANTHER" id="PTHR32196">
    <property type="entry name" value="ABC TRANSPORTER PERMEASE PROTEIN YPHD-RELATED-RELATED"/>
    <property type="match status" value="1"/>
</dbReference>
<evidence type="ECO:0000313" key="9">
    <source>
        <dbReference type="Proteomes" id="UP001501752"/>
    </source>
</evidence>
<comment type="subcellular location">
    <subcellularLocation>
        <location evidence="1">Cell membrane</location>
        <topology evidence="1">Multi-pass membrane protein</topology>
    </subcellularLocation>
</comment>
<dbReference type="SUPFAM" id="SSF82153">
    <property type="entry name" value="FAS1 domain"/>
    <property type="match status" value="1"/>
</dbReference>